<gene>
    <name evidence="1" type="ORF">KP005_19400</name>
</gene>
<name>A0ABX8JGE7_9BACT</name>
<dbReference type="Proteomes" id="UP000683493">
    <property type="component" value="Chromosome"/>
</dbReference>
<accession>A0ABX8JGE7</accession>
<evidence type="ECO:0000313" key="2">
    <source>
        <dbReference type="Proteomes" id="UP000683493"/>
    </source>
</evidence>
<evidence type="ECO:0000313" key="1">
    <source>
        <dbReference type="EMBL" id="QWV97474.1"/>
    </source>
</evidence>
<reference evidence="1 2" key="1">
    <citation type="submission" date="2021-06" db="EMBL/GenBank/DDBJ databases">
        <title>Gemonas diversity in paddy soil.</title>
        <authorList>
            <person name="Liu G."/>
        </authorList>
    </citation>
    <scope>NUCLEOTIDE SEQUENCE [LARGE SCALE GENOMIC DNA]</scope>
    <source>
        <strain evidence="1 2">RG29</strain>
    </source>
</reference>
<sequence length="76" mass="8683">MKTELYDGMTRDEFFEDFMVFYKTLPQSERQEIARNCAIIAANEMSAAPALQAKNPALWDRIKHYVGQPNPEGLCA</sequence>
<dbReference type="EMBL" id="CP076724">
    <property type="protein sequence ID" value="QWV97474.1"/>
    <property type="molecule type" value="Genomic_DNA"/>
</dbReference>
<protein>
    <submittedName>
        <fullName evidence="1">Uncharacterized protein</fullName>
    </submittedName>
</protein>
<proteinExistence type="predicted"/>
<keyword evidence="2" id="KW-1185">Reference proteome</keyword>
<organism evidence="1 2">
    <name type="scientific">Geomonas diazotrophica</name>
    <dbReference type="NCBI Taxonomy" id="2843197"/>
    <lineage>
        <taxon>Bacteria</taxon>
        <taxon>Pseudomonadati</taxon>
        <taxon>Thermodesulfobacteriota</taxon>
        <taxon>Desulfuromonadia</taxon>
        <taxon>Geobacterales</taxon>
        <taxon>Geobacteraceae</taxon>
        <taxon>Geomonas</taxon>
    </lineage>
</organism>